<dbReference type="AlphaFoldDB" id="A0A0V1CHT0"/>
<sequence length="89" mass="10052">MKFCNFRENSYNPKMDFMGISGSGTIRQPTEFQNFGEKSFPPNVALVHLSGSEAIRELLQTCPSALLLGPFLSWFPSFLCILKVVYSIR</sequence>
<accession>A0A0V1CHT0</accession>
<keyword evidence="1" id="KW-0812">Transmembrane</keyword>
<keyword evidence="3" id="KW-1185">Reference proteome</keyword>
<gene>
    <name evidence="2" type="ORF">T03_6758</name>
</gene>
<reference evidence="2 3" key="1">
    <citation type="submission" date="2015-01" db="EMBL/GenBank/DDBJ databases">
        <title>Evolution of Trichinella species and genotypes.</title>
        <authorList>
            <person name="Korhonen P.K."/>
            <person name="Edoardo P."/>
            <person name="Giuseppe L.R."/>
            <person name="Gasser R.B."/>
        </authorList>
    </citation>
    <scope>NUCLEOTIDE SEQUENCE [LARGE SCALE GENOMIC DNA]</scope>
    <source>
        <strain evidence="2">ISS120</strain>
    </source>
</reference>
<protein>
    <submittedName>
        <fullName evidence="2">Uncharacterized protein</fullName>
    </submittedName>
</protein>
<keyword evidence="1" id="KW-0472">Membrane</keyword>
<proteinExistence type="predicted"/>
<evidence type="ECO:0000313" key="3">
    <source>
        <dbReference type="Proteomes" id="UP000054653"/>
    </source>
</evidence>
<comment type="caution">
    <text evidence="2">The sequence shown here is derived from an EMBL/GenBank/DDBJ whole genome shotgun (WGS) entry which is preliminary data.</text>
</comment>
<keyword evidence="1" id="KW-1133">Transmembrane helix</keyword>
<evidence type="ECO:0000313" key="2">
    <source>
        <dbReference type="EMBL" id="KRY48765.1"/>
    </source>
</evidence>
<dbReference type="EMBL" id="JYDI01000197">
    <property type="protein sequence ID" value="KRY48765.1"/>
    <property type="molecule type" value="Genomic_DNA"/>
</dbReference>
<feature type="transmembrane region" description="Helical" evidence="1">
    <location>
        <begin position="65"/>
        <end position="86"/>
    </location>
</feature>
<organism evidence="2 3">
    <name type="scientific">Trichinella britovi</name>
    <name type="common">Parasitic roundworm</name>
    <dbReference type="NCBI Taxonomy" id="45882"/>
    <lineage>
        <taxon>Eukaryota</taxon>
        <taxon>Metazoa</taxon>
        <taxon>Ecdysozoa</taxon>
        <taxon>Nematoda</taxon>
        <taxon>Enoplea</taxon>
        <taxon>Dorylaimia</taxon>
        <taxon>Trichinellida</taxon>
        <taxon>Trichinellidae</taxon>
        <taxon>Trichinella</taxon>
    </lineage>
</organism>
<name>A0A0V1CHT0_TRIBR</name>
<evidence type="ECO:0000256" key="1">
    <source>
        <dbReference type="SAM" id="Phobius"/>
    </source>
</evidence>
<dbReference type="Proteomes" id="UP000054653">
    <property type="component" value="Unassembled WGS sequence"/>
</dbReference>